<evidence type="ECO:0000313" key="7">
    <source>
        <dbReference type="Proteomes" id="UP000319769"/>
    </source>
</evidence>
<reference evidence="6" key="1">
    <citation type="submission" date="2019-09" db="EMBL/GenBank/DDBJ databases">
        <authorList>
            <person name="Teo W.F.A."/>
            <person name="Duangmal K."/>
        </authorList>
    </citation>
    <scope>NUCLEOTIDE SEQUENCE [LARGE SCALE GENOMIC DNA]</scope>
    <source>
        <strain evidence="6">K81G1</strain>
    </source>
</reference>
<proteinExistence type="predicted"/>
<evidence type="ECO:0000256" key="3">
    <source>
        <dbReference type="ARBA" id="ARBA00022982"/>
    </source>
</evidence>
<dbReference type="RefSeq" id="WP_144757948.1">
    <property type="nucleotide sequence ID" value="NZ_VMNW02000122.1"/>
</dbReference>
<dbReference type="OrthoDB" id="4562455at2"/>
<keyword evidence="4" id="KW-0408">Iron</keyword>
<dbReference type="Pfam" id="PF06397">
    <property type="entry name" value="Desulfoferrod_N"/>
    <property type="match status" value="1"/>
</dbReference>
<evidence type="ECO:0000259" key="5">
    <source>
        <dbReference type="Pfam" id="PF06397"/>
    </source>
</evidence>
<keyword evidence="3" id="KW-0249">Electron transport</keyword>
<keyword evidence="2" id="KW-0479">Metal-binding</keyword>
<evidence type="ECO:0000256" key="1">
    <source>
        <dbReference type="ARBA" id="ARBA00022448"/>
    </source>
</evidence>
<protein>
    <recommendedName>
        <fullName evidence="5">Desulfoferrodoxin N-terminal domain-containing protein</fullName>
    </recommendedName>
</protein>
<keyword evidence="7" id="KW-1185">Reference proteome</keyword>
<name>A0A5N0URH3_9PSEU</name>
<organism evidence="6 7">
    <name type="scientific">Amycolatopsis acidicola</name>
    <dbReference type="NCBI Taxonomy" id="2596893"/>
    <lineage>
        <taxon>Bacteria</taxon>
        <taxon>Bacillati</taxon>
        <taxon>Actinomycetota</taxon>
        <taxon>Actinomycetes</taxon>
        <taxon>Pseudonocardiales</taxon>
        <taxon>Pseudonocardiaceae</taxon>
        <taxon>Amycolatopsis</taxon>
    </lineage>
</organism>
<dbReference type="SUPFAM" id="SSF57802">
    <property type="entry name" value="Rubredoxin-like"/>
    <property type="match status" value="1"/>
</dbReference>
<feature type="domain" description="Desulfoferrodoxin N-terminal" evidence="5">
    <location>
        <begin position="18"/>
        <end position="44"/>
    </location>
</feature>
<dbReference type="InterPro" id="IPR004462">
    <property type="entry name" value="Desulfoferrodoxin_N"/>
</dbReference>
<dbReference type="Gene3D" id="2.20.28.100">
    <property type="entry name" value="Desulphoferrodoxin, N-terminal domain"/>
    <property type="match status" value="1"/>
</dbReference>
<dbReference type="EMBL" id="VMNW02000122">
    <property type="protein sequence ID" value="KAA9150219.1"/>
    <property type="molecule type" value="Genomic_DNA"/>
</dbReference>
<sequence length="51" mass="5021">MADEDQAGTLAGNGSRVRCTECGSEAIVTSAGGSALSCCGKPVEITFPGSK</sequence>
<dbReference type="InterPro" id="IPR038094">
    <property type="entry name" value="Desulfoferrodoxin_N_sf"/>
</dbReference>
<dbReference type="AlphaFoldDB" id="A0A5N0URH3"/>
<dbReference type="GO" id="GO:0005506">
    <property type="term" value="F:iron ion binding"/>
    <property type="evidence" value="ECO:0007669"/>
    <property type="project" value="InterPro"/>
</dbReference>
<evidence type="ECO:0000256" key="2">
    <source>
        <dbReference type="ARBA" id="ARBA00022723"/>
    </source>
</evidence>
<gene>
    <name evidence="6" type="ORF">FPZ12_041690</name>
</gene>
<keyword evidence="1" id="KW-0813">Transport</keyword>
<comment type="caution">
    <text evidence="6">The sequence shown here is derived from an EMBL/GenBank/DDBJ whole genome shotgun (WGS) entry which is preliminary data.</text>
</comment>
<evidence type="ECO:0000256" key="4">
    <source>
        <dbReference type="ARBA" id="ARBA00023004"/>
    </source>
</evidence>
<accession>A0A5N0URH3</accession>
<evidence type="ECO:0000313" key="6">
    <source>
        <dbReference type="EMBL" id="KAA9150219.1"/>
    </source>
</evidence>
<dbReference type="Proteomes" id="UP000319769">
    <property type="component" value="Unassembled WGS sequence"/>
</dbReference>